<accession>A0A9P5ZLT8</accession>
<feature type="region of interest" description="Disordered" evidence="4">
    <location>
        <begin position="484"/>
        <end position="507"/>
    </location>
</feature>
<dbReference type="AlphaFoldDB" id="A0A9P5ZLT8"/>
<evidence type="ECO:0000256" key="4">
    <source>
        <dbReference type="SAM" id="MobiDB-lite"/>
    </source>
</evidence>
<comment type="caution">
    <text evidence="7">The sequence shown here is derived from an EMBL/GenBank/DDBJ whole genome shotgun (WGS) entry which is preliminary data.</text>
</comment>
<dbReference type="Proteomes" id="UP000807025">
    <property type="component" value="Unassembled WGS sequence"/>
</dbReference>
<dbReference type="PANTHER" id="PTHR31683">
    <property type="entry name" value="PECTATE LYASE 18-RELATED"/>
    <property type="match status" value="1"/>
</dbReference>
<feature type="signal peptide" evidence="5">
    <location>
        <begin position="1"/>
        <end position="16"/>
    </location>
</feature>
<proteinExistence type="inferred from homology"/>
<feature type="domain" description="Pectate lyase" evidence="6">
    <location>
        <begin position="116"/>
        <end position="335"/>
    </location>
</feature>
<keyword evidence="3" id="KW-0119">Carbohydrate metabolism</keyword>
<evidence type="ECO:0000256" key="1">
    <source>
        <dbReference type="ARBA" id="ARBA00010980"/>
    </source>
</evidence>
<dbReference type="GO" id="GO:0000272">
    <property type="term" value="P:polysaccharide catabolic process"/>
    <property type="evidence" value="ECO:0007669"/>
    <property type="project" value="UniProtKB-KW"/>
</dbReference>
<dbReference type="EMBL" id="MU154642">
    <property type="protein sequence ID" value="KAF9490428.1"/>
    <property type="molecule type" value="Genomic_DNA"/>
</dbReference>
<feature type="chain" id="PRO_5040358602" evidence="5">
    <location>
        <begin position="17"/>
        <end position="507"/>
    </location>
</feature>
<organism evidence="7 8">
    <name type="scientific">Pleurotus eryngii</name>
    <name type="common">Boletus of the steppes</name>
    <dbReference type="NCBI Taxonomy" id="5323"/>
    <lineage>
        <taxon>Eukaryota</taxon>
        <taxon>Fungi</taxon>
        <taxon>Dikarya</taxon>
        <taxon>Basidiomycota</taxon>
        <taxon>Agaricomycotina</taxon>
        <taxon>Agaricomycetes</taxon>
        <taxon>Agaricomycetidae</taxon>
        <taxon>Agaricales</taxon>
        <taxon>Pleurotineae</taxon>
        <taxon>Pleurotaceae</taxon>
        <taxon>Pleurotus</taxon>
    </lineage>
</organism>
<name>A0A9P5ZLT8_PLEER</name>
<comment type="subcellular location">
    <subcellularLocation>
        <location evidence="3">Secreted</location>
    </subcellularLocation>
</comment>
<dbReference type="GO" id="GO:0030570">
    <property type="term" value="F:pectate lyase activity"/>
    <property type="evidence" value="ECO:0007669"/>
    <property type="project" value="InterPro"/>
</dbReference>
<evidence type="ECO:0000313" key="7">
    <source>
        <dbReference type="EMBL" id="KAF9490428.1"/>
    </source>
</evidence>
<dbReference type="InterPro" id="IPR012334">
    <property type="entry name" value="Pectin_lyas_fold"/>
</dbReference>
<dbReference type="SUPFAM" id="SSF51126">
    <property type="entry name" value="Pectin lyase-like"/>
    <property type="match status" value="1"/>
</dbReference>
<gene>
    <name evidence="7" type="ORF">BDN71DRAFT_1484500</name>
</gene>
<dbReference type="GO" id="GO:0005576">
    <property type="term" value="C:extracellular region"/>
    <property type="evidence" value="ECO:0007669"/>
    <property type="project" value="UniProtKB-SubCell"/>
</dbReference>
<dbReference type="InterPro" id="IPR045032">
    <property type="entry name" value="PEL"/>
</dbReference>
<keyword evidence="2 3" id="KW-0456">Lyase</keyword>
<protein>
    <submittedName>
        <fullName evidence="7">Polysaccharide lyase family 1 protein</fullName>
    </submittedName>
</protein>
<keyword evidence="3" id="KW-0624">Polysaccharide degradation</keyword>
<reference evidence="7" key="1">
    <citation type="submission" date="2020-11" db="EMBL/GenBank/DDBJ databases">
        <authorList>
            <consortium name="DOE Joint Genome Institute"/>
            <person name="Ahrendt S."/>
            <person name="Riley R."/>
            <person name="Andreopoulos W."/>
            <person name="Labutti K."/>
            <person name="Pangilinan J."/>
            <person name="Ruiz-Duenas F.J."/>
            <person name="Barrasa J.M."/>
            <person name="Sanchez-Garcia M."/>
            <person name="Camarero S."/>
            <person name="Miyauchi S."/>
            <person name="Serrano A."/>
            <person name="Linde D."/>
            <person name="Babiker R."/>
            <person name="Drula E."/>
            <person name="Ayuso-Fernandez I."/>
            <person name="Pacheco R."/>
            <person name="Padilla G."/>
            <person name="Ferreira P."/>
            <person name="Barriuso J."/>
            <person name="Kellner H."/>
            <person name="Castanera R."/>
            <person name="Alfaro M."/>
            <person name="Ramirez L."/>
            <person name="Pisabarro A.G."/>
            <person name="Kuo A."/>
            <person name="Tritt A."/>
            <person name="Lipzen A."/>
            <person name="He G."/>
            <person name="Yan M."/>
            <person name="Ng V."/>
            <person name="Cullen D."/>
            <person name="Martin F."/>
            <person name="Rosso M.-N."/>
            <person name="Henrissat B."/>
            <person name="Hibbett D."/>
            <person name="Martinez A.T."/>
            <person name="Grigoriev I.V."/>
        </authorList>
    </citation>
    <scope>NUCLEOTIDE SEQUENCE</scope>
    <source>
        <strain evidence="7">ATCC 90797</strain>
    </source>
</reference>
<evidence type="ECO:0000313" key="8">
    <source>
        <dbReference type="Proteomes" id="UP000807025"/>
    </source>
</evidence>
<sequence length="507" mass="55614">MKYTLLFLAAAGNALALTEYSGPVPKLRHKPFGFAGQAMGGSTNSSAVYVVPDAGELREAVALPYTKTIYVNETIQGNQLPNGTLARCQDYIDVTGPPGSAVHGFNFKTYLLSLPIADNTPFEGRNATEYRTLLGHQNGYRPVVAATQKAQVGFKLTNDTSLIGWDANAALNWINLYLSSVNNIWIRNLKLVLPQDCFPAPETFPSSWNALYDAVGLVTASNVWVDNCELQDQLSGEYVEPDIIEPGIVDCEDDTDNVTFSHNIVRNHHKSLLLGGGTKEADRDLGKMRFTIFGNHFNGSASRNPLMRFGSFDIFSNVYETRNDNSPRFNDASQAGRRRRRGVLDRTPLDAVFQYHLGVYNQSRVQVQDNVFLQHGAFPNDTSRVFTISEATLSDRPAKVCIRETPPHFPSTMNGVAIASLSEVVADTVHFFVDSGRAVDGAVVLTCDGFRGYEVPKVLEDSGDVLEYVLSEAGLVLDETRRVEGDTMSSSNGVPSGVEARGMGRWH</sequence>
<dbReference type="Pfam" id="PF00544">
    <property type="entry name" value="Pectate_lyase_4"/>
    <property type="match status" value="1"/>
</dbReference>
<dbReference type="InterPro" id="IPR011050">
    <property type="entry name" value="Pectin_lyase_fold/virulence"/>
</dbReference>
<keyword evidence="3" id="KW-0964">Secreted</keyword>
<comment type="similarity">
    <text evidence="1 3">Belongs to the polysaccharide lyase 1 family.</text>
</comment>
<evidence type="ECO:0000256" key="2">
    <source>
        <dbReference type="ARBA" id="ARBA00023239"/>
    </source>
</evidence>
<dbReference type="Gene3D" id="2.160.20.10">
    <property type="entry name" value="Single-stranded right-handed beta-helix, Pectin lyase-like"/>
    <property type="match status" value="1"/>
</dbReference>
<evidence type="ECO:0000256" key="3">
    <source>
        <dbReference type="RuleBase" id="RU361173"/>
    </source>
</evidence>
<evidence type="ECO:0000259" key="6">
    <source>
        <dbReference type="SMART" id="SM00656"/>
    </source>
</evidence>
<dbReference type="OrthoDB" id="5348404at2759"/>
<dbReference type="SMART" id="SM00656">
    <property type="entry name" value="Amb_all"/>
    <property type="match status" value="1"/>
</dbReference>
<dbReference type="InterPro" id="IPR002022">
    <property type="entry name" value="Pec_lyase"/>
</dbReference>
<evidence type="ECO:0000256" key="5">
    <source>
        <dbReference type="SAM" id="SignalP"/>
    </source>
</evidence>
<dbReference type="PANTHER" id="PTHR31683:SF18">
    <property type="entry name" value="PECTATE LYASE 21-RELATED"/>
    <property type="match status" value="1"/>
</dbReference>
<keyword evidence="5" id="KW-0732">Signal</keyword>
<keyword evidence="8" id="KW-1185">Reference proteome</keyword>